<keyword evidence="4 7" id="KW-0812">Transmembrane</keyword>
<dbReference type="InterPro" id="IPR051907">
    <property type="entry name" value="DoxX-like_oxidoreductase"/>
</dbReference>
<gene>
    <name evidence="8" type="ordered locus">RB2501_14529</name>
</gene>
<feature type="transmembrane region" description="Helical" evidence="7">
    <location>
        <begin position="47"/>
        <end position="68"/>
    </location>
</feature>
<comment type="subcellular location">
    <subcellularLocation>
        <location evidence="1">Cell membrane</location>
        <topology evidence="1">Multi-pass membrane protein</topology>
    </subcellularLocation>
</comment>
<name>A4CL03_ROBBH</name>
<evidence type="ECO:0000256" key="6">
    <source>
        <dbReference type="ARBA" id="ARBA00023136"/>
    </source>
</evidence>
<feature type="transmembrane region" description="Helical" evidence="7">
    <location>
        <begin position="75"/>
        <end position="92"/>
    </location>
</feature>
<evidence type="ECO:0000256" key="7">
    <source>
        <dbReference type="SAM" id="Phobius"/>
    </source>
</evidence>
<dbReference type="HOGENOM" id="CLU_058421_6_5_10"/>
<dbReference type="GO" id="GO:0005886">
    <property type="term" value="C:plasma membrane"/>
    <property type="evidence" value="ECO:0007669"/>
    <property type="project" value="UniProtKB-SubCell"/>
</dbReference>
<dbReference type="PANTHER" id="PTHR33452:SF1">
    <property type="entry name" value="INNER MEMBRANE PROTEIN YPHA-RELATED"/>
    <property type="match status" value="1"/>
</dbReference>
<feature type="transmembrane region" description="Helical" evidence="7">
    <location>
        <begin position="9"/>
        <end position="27"/>
    </location>
</feature>
<accession>A4CL03</accession>
<feature type="transmembrane region" description="Helical" evidence="7">
    <location>
        <begin position="104"/>
        <end position="123"/>
    </location>
</feature>
<evidence type="ECO:0000256" key="4">
    <source>
        <dbReference type="ARBA" id="ARBA00022692"/>
    </source>
</evidence>
<evidence type="ECO:0000313" key="9">
    <source>
        <dbReference type="Proteomes" id="UP000009049"/>
    </source>
</evidence>
<dbReference type="PANTHER" id="PTHR33452">
    <property type="entry name" value="OXIDOREDUCTASE CATD-RELATED"/>
    <property type="match status" value="1"/>
</dbReference>
<keyword evidence="9" id="KW-1185">Reference proteome</keyword>
<keyword evidence="5 7" id="KW-1133">Transmembrane helix</keyword>
<evidence type="ECO:0000256" key="1">
    <source>
        <dbReference type="ARBA" id="ARBA00004651"/>
    </source>
</evidence>
<sequence length="126" mass="13342">MKSSLKSDLGLLVLRVAGAGMLMTHGIPKISRLFGEGEIQFGDPIGIGAGPSLFLITFAEVVCAILVLIGLKARWAAIPIVIGMLVAALIAHAADPFGRKELPLLYAAVFLAIFLMGPGRFSLDRR</sequence>
<comment type="similarity">
    <text evidence="2">Belongs to the DoxX family.</text>
</comment>
<dbReference type="KEGG" id="rbi:RB2501_14529"/>
<dbReference type="OrthoDB" id="9813193at2"/>
<proteinExistence type="inferred from homology"/>
<dbReference type="EMBL" id="CP001712">
    <property type="protein sequence ID" value="EAR15552.1"/>
    <property type="molecule type" value="Genomic_DNA"/>
</dbReference>
<dbReference type="STRING" id="313596.RB2501_14529"/>
<evidence type="ECO:0000256" key="5">
    <source>
        <dbReference type="ARBA" id="ARBA00022989"/>
    </source>
</evidence>
<keyword evidence="3" id="KW-1003">Cell membrane</keyword>
<dbReference type="RefSeq" id="WP_015754868.1">
    <property type="nucleotide sequence ID" value="NC_013222.1"/>
</dbReference>
<dbReference type="AlphaFoldDB" id="A4CL03"/>
<dbReference type="Proteomes" id="UP000009049">
    <property type="component" value="Chromosome"/>
</dbReference>
<dbReference type="Pfam" id="PF07681">
    <property type="entry name" value="DoxX"/>
    <property type="match status" value="1"/>
</dbReference>
<evidence type="ECO:0008006" key="10">
    <source>
        <dbReference type="Google" id="ProtNLM"/>
    </source>
</evidence>
<protein>
    <recommendedName>
        <fullName evidence="10">DoxX family protein</fullName>
    </recommendedName>
</protein>
<keyword evidence="6 7" id="KW-0472">Membrane</keyword>
<reference evidence="8 9" key="1">
    <citation type="journal article" date="2009" name="J. Bacteriol.">
        <title>Complete genome sequence of Robiginitalea biformata HTCC2501.</title>
        <authorList>
            <person name="Oh H.M."/>
            <person name="Giovannoni S.J."/>
            <person name="Lee K."/>
            <person name="Ferriera S."/>
            <person name="Johnson J."/>
            <person name="Cho J.C."/>
        </authorList>
    </citation>
    <scope>NUCLEOTIDE SEQUENCE [LARGE SCALE GENOMIC DNA]</scope>
    <source>
        <strain evidence="9">ATCC BAA-864 / HTCC2501 / KCTC 12146</strain>
    </source>
</reference>
<evidence type="ECO:0000313" key="8">
    <source>
        <dbReference type="EMBL" id="EAR15552.1"/>
    </source>
</evidence>
<dbReference type="eggNOG" id="COG2259">
    <property type="taxonomic scope" value="Bacteria"/>
</dbReference>
<dbReference type="InterPro" id="IPR032808">
    <property type="entry name" value="DoxX"/>
</dbReference>
<evidence type="ECO:0000256" key="2">
    <source>
        <dbReference type="ARBA" id="ARBA00006679"/>
    </source>
</evidence>
<organism evidence="8 9">
    <name type="scientific">Robiginitalea biformata (strain ATCC BAA-864 / DSM 15991 / KCTC 12146 / HTCC2501)</name>
    <dbReference type="NCBI Taxonomy" id="313596"/>
    <lineage>
        <taxon>Bacteria</taxon>
        <taxon>Pseudomonadati</taxon>
        <taxon>Bacteroidota</taxon>
        <taxon>Flavobacteriia</taxon>
        <taxon>Flavobacteriales</taxon>
        <taxon>Flavobacteriaceae</taxon>
        <taxon>Robiginitalea</taxon>
    </lineage>
</organism>
<evidence type="ECO:0000256" key="3">
    <source>
        <dbReference type="ARBA" id="ARBA00022475"/>
    </source>
</evidence>